<dbReference type="GO" id="GO:0005524">
    <property type="term" value="F:ATP binding"/>
    <property type="evidence" value="ECO:0007669"/>
    <property type="project" value="UniProtKB-KW"/>
</dbReference>
<evidence type="ECO:0000256" key="2">
    <source>
        <dbReference type="ARBA" id="ARBA00022741"/>
    </source>
</evidence>
<dbReference type="PROSITE" id="PS00109">
    <property type="entry name" value="PROTEIN_KINASE_TYR"/>
    <property type="match status" value="1"/>
</dbReference>
<dbReference type="InterPro" id="IPR036537">
    <property type="entry name" value="Adaptor_Cbl_N_dom_sf"/>
</dbReference>
<dbReference type="EMBL" id="BEXD01000339">
    <property type="protein sequence ID" value="GBB86658.1"/>
    <property type="molecule type" value="Genomic_DNA"/>
</dbReference>
<dbReference type="Pfam" id="PF07714">
    <property type="entry name" value="PK_Tyr_Ser-Thr"/>
    <property type="match status" value="1"/>
</dbReference>
<dbReference type="InterPro" id="IPR000719">
    <property type="entry name" value="Prot_kinase_dom"/>
</dbReference>
<dbReference type="GO" id="GO:0004674">
    <property type="term" value="F:protein serine/threonine kinase activity"/>
    <property type="evidence" value="ECO:0007669"/>
    <property type="project" value="TreeGrafter"/>
</dbReference>
<comment type="caution">
    <text evidence="6">The sequence shown here is derived from an EMBL/GenBank/DDBJ whole genome shotgun (WGS) entry which is preliminary data.</text>
</comment>
<dbReference type="Gene3D" id="1.20.930.20">
    <property type="entry name" value="Adaptor protein Cbl, N-terminal domain"/>
    <property type="match status" value="1"/>
</dbReference>
<gene>
    <name evidence="7" type="ORF">RCL2_002383500</name>
    <name evidence="6" type="ORF">RclHR1_13020004</name>
</gene>
<evidence type="ECO:0000313" key="7">
    <source>
        <dbReference type="EMBL" id="GES97249.1"/>
    </source>
</evidence>
<keyword evidence="3 7" id="KW-0418">Kinase</keyword>
<keyword evidence="2" id="KW-0547">Nucleotide-binding</keyword>
<evidence type="ECO:0000256" key="1">
    <source>
        <dbReference type="ARBA" id="ARBA00022679"/>
    </source>
</evidence>
<dbReference type="SMART" id="SM00671">
    <property type="entry name" value="SEL1"/>
    <property type="match status" value="2"/>
</dbReference>
<dbReference type="InterPro" id="IPR008266">
    <property type="entry name" value="Tyr_kinase_AS"/>
</dbReference>
<evidence type="ECO:0000313" key="6">
    <source>
        <dbReference type="EMBL" id="GBB86658.1"/>
    </source>
</evidence>
<dbReference type="InterPro" id="IPR011990">
    <property type="entry name" value="TPR-like_helical_dom_sf"/>
</dbReference>
<dbReference type="InterPro" id="IPR059179">
    <property type="entry name" value="MLKL-like_MCAfunc"/>
</dbReference>
<sequence length="658" mass="77529">MASNESARKHPVFKPPTLLKSLAKEALKATRTIEDLFSPYVPLINLIDGLVTEIVNACKAVKKHRRLCNDLEDRVMIAHWAIKRLEKNKEENRKNLCDDGFKLAFDRFCEVLQQIKRYILAISKYSVIENIIHSCDLYDQYKKLIDEFEKVCFDLNFSIVIMVFQSINEKNQERILTEMNEMKEEILNTNMLTMMKLNTIYAAVVKKKLDCDLEIKMDPIKNNELEVPKKRKKSDNRKGVEKMVLRKVVNVACKEFYQNSKSEKRVKMVLKIMSEIQCDYIVRFYGWSSVKRKKVLVFEWAEIGDLKNFYETCHINWPMKLRIALDVCKGLNYMHNTNILHHDVRCKNILIDNEGKAKITNFKLSRFADQDSVHAKTIENYPWLAPEKMENMIECRYDEGCEMFSYGMFLWELIYQKRPYRDLNDKDICEHVISHKREEIKIGQENFEIQQELITVIKEAWTHAPEYRPYFSEVKRKLEKIWSKTHENFTPSFSPISLNDHNKTDPDEIVLNEKLLSPFNSIMSYEIGREAHVNKDYEKAWKCFCDNAEYCNMKAVYMKGIYLYKGIYVTKDQDEGIKLIKAAADGGIGEAQYYYTLIVKKRKSYEEFKKYLMMAVKNSNADAMILLGKMYLEGEYPFEKNESDGYYYIARAAQLSST</sequence>
<dbReference type="Gene3D" id="1.10.510.10">
    <property type="entry name" value="Transferase(Phosphotransferase) domain 1"/>
    <property type="match status" value="1"/>
</dbReference>
<dbReference type="Pfam" id="PF08238">
    <property type="entry name" value="Sel1"/>
    <property type="match status" value="3"/>
</dbReference>
<dbReference type="Proteomes" id="UP000247702">
    <property type="component" value="Unassembled WGS sequence"/>
</dbReference>
<dbReference type="OrthoDB" id="2314769at2759"/>
<dbReference type="PANTHER" id="PTHR44329">
    <property type="entry name" value="SERINE/THREONINE-PROTEIN KINASE TNNI3K-RELATED"/>
    <property type="match status" value="1"/>
</dbReference>
<evidence type="ECO:0000313" key="8">
    <source>
        <dbReference type="Proteomes" id="UP000247702"/>
    </source>
</evidence>
<dbReference type="PROSITE" id="PS50011">
    <property type="entry name" value="PROTEIN_KINASE_DOM"/>
    <property type="match status" value="1"/>
</dbReference>
<dbReference type="SUPFAM" id="SSF56112">
    <property type="entry name" value="Protein kinase-like (PK-like)"/>
    <property type="match status" value="1"/>
</dbReference>
<feature type="domain" description="Protein kinase" evidence="5">
    <location>
        <begin position="186"/>
        <end position="489"/>
    </location>
</feature>
<dbReference type="EMBL" id="BLAL01000257">
    <property type="protein sequence ID" value="GES97249.1"/>
    <property type="molecule type" value="Genomic_DNA"/>
</dbReference>
<accession>A0A2Z6R1E5</accession>
<dbReference type="AlphaFoldDB" id="A0A2Z6R1E5"/>
<reference evidence="6 8" key="1">
    <citation type="submission" date="2017-11" db="EMBL/GenBank/DDBJ databases">
        <title>The genome of Rhizophagus clarus HR1 reveals common genetic basis of auxotrophy among arbuscular mycorrhizal fungi.</title>
        <authorList>
            <person name="Kobayashi Y."/>
        </authorList>
    </citation>
    <scope>NUCLEOTIDE SEQUENCE [LARGE SCALE GENOMIC DNA]</scope>
    <source>
        <strain evidence="6 8">HR1</strain>
    </source>
</reference>
<keyword evidence="8" id="KW-1185">Reference proteome</keyword>
<dbReference type="PROSITE" id="PS50007">
    <property type="entry name" value="PIPLC_X_DOMAIN"/>
    <property type="match status" value="1"/>
</dbReference>
<dbReference type="InterPro" id="IPR011009">
    <property type="entry name" value="Kinase-like_dom_sf"/>
</dbReference>
<organism evidence="6 8">
    <name type="scientific">Rhizophagus clarus</name>
    <dbReference type="NCBI Taxonomy" id="94130"/>
    <lineage>
        <taxon>Eukaryota</taxon>
        <taxon>Fungi</taxon>
        <taxon>Fungi incertae sedis</taxon>
        <taxon>Mucoromycota</taxon>
        <taxon>Glomeromycotina</taxon>
        <taxon>Glomeromycetes</taxon>
        <taxon>Glomerales</taxon>
        <taxon>Glomeraceae</taxon>
        <taxon>Rhizophagus</taxon>
    </lineage>
</organism>
<keyword evidence="1" id="KW-0808">Transferase</keyword>
<evidence type="ECO:0000256" key="4">
    <source>
        <dbReference type="ARBA" id="ARBA00022840"/>
    </source>
</evidence>
<dbReference type="Gene3D" id="1.25.40.10">
    <property type="entry name" value="Tetratricopeptide repeat domain"/>
    <property type="match status" value="1"/>
</dbReference>
<evidence type="ECO:0000259" key="5">
    <source>
        <dbReference type="PROSITE" id="PS50011"/>
    </source>
</evidence>
<keyword evidence="4" id="KW-0067">ATP-binding</keyword>
<dbReference type="GO" id="GO:0007166">
    <property type="term" value="P:cell surface receptor signaling pathway"/>
    <property type="evidence" value="ECO:0007669"/>
    <property type="project" value="InterPro"/>
</dbReference>
<protein>
    <submittedName>
        <fullName evidence="7">Kinase-like domain-containing protein</fullName>
    </submittedName>
</protein>
<dbReference type="InterPro" id="IPR001245">
    <property type="entry name" value="Ser-Thr/Tyr_kinase_cat_dom"/>
</dbReference>
<dbReference type="InterPro" id="IPR051681">
    <property type="entry name" value="Ser/Thr_Kinases-Pseudokinases"/>
</dbReference>
<dbReference type="CDD" id="cd21037">
    <property type="entry name" value="MLKL_NTD"/>
    <property type="match status" value="1"/>
</dbReference>
<dbReference type="SUPFAM" id="SSF81901">
    <property type="entry name" value="HCP-like"/>
    <property type="match status" value="1"/>
</dbReference>
<name>A0A2Z6R1E5_9GLOM</name>
<proteinExistence type="predicted"/>
<dbReference type="PANTHER" id="PTHR44329:SF288">
    <property type="entry name" value="MITOGEN-ACTIVATED PROTEIN KINASE KINASE KINASE 20"/>
    <property type="match status" value="1"/>
</dbReference>
<reference evidence="7" key="2">
    <citation type="submission" date="2019-10" db="EMBL/GenBank/DDBJ databases">
        <title>Conservation and host-specific expression of non-tandemly repeated heterogenous ribosome RNA gene in arbuscular mycorrhizal fungi.</title>
        <authorList>
            <person name="Maeda T."/>
            <person name="Kobayashi Y."/>
            <person name="Nakagawa T."/>
            <person name="Ezawa T."/>
            <person name="Yamaguchi K."/>
            <person name="Bino T."/>
            <person name="Nishimoto Y."/>
            <person name="Shigenobu S."/>
            <person name="Kawaguchi M."/>
        </authorList>
    </citation>
    <scope>NUCLEOTIDE SEQUENCE</scope>
    <source>
        <strain evidence="7">HR1</strain>
    </source>
</reference>
<dbReference type="InterPro" id="IPR006597">
    <property type="entry name" value="Sel1-like"/>
</dbReference>
<evidence type="ECO:0000256" key="3">
    <source>
        <dbReference type="ARBA" id="ARBA00022777"/>
    </source>
</evidence>
<dbReference type="Proteomes" id="UP000615446">
    <property type="component" value="Unassembled WGS sequence"/>
</dbReference>